<gene>
    <name evidence="2" type="ORF">HGMM_F11C09C36</name>
</gene>
<organism evidence="2">
    <name type="scientific">uncultured prokaryote</name>
    <dbReference type="NCBI Taxonomy" id="198431"/>
    <lineage>
        <taxon>unclassified sequences</taxon>
        <taxon>environmental samples</taxon>
    </lineage>
</organism>
<keyword evidence="2" id="KW-0489">Methyltransferase</keyword>
<protein>
    <submittedName>
        <fullName evidence="2">Methyltransferase type 11</fullName>
    </submittedName>
</protein>
<dbReference type="CDD" id="cd02440">
    <property type="entry name" value="AdoMet_MTases"/>
    <property type="match status" value="1"/>
</dbReference>
<dbReference type="GO" id="GO:0032259">
    <property type="term" value="P:methylation"/>
    <property type="evidence" value="ECO:0007669"/>
    <property type="project" value="UniProtKB-KW"/>
</dbReference>
<dbReference type="Gene3D" id="3.40.50.150">
    <property type="entry name" value="Vaccinia Virus protein VP39"/>
    <property type="match status" value="1"/>
</dbReference>
<name>H5SCP2_9ZZZZ</name>
<dbReference type="AlphaFoldDB" id="H5SCP2"/>
<dbReference type="EMBL" id="AP011671">
    <property type="protein sequence ID" value="BAL53928.1"/>
    <property type="molecule type" value="Genomic_DNA"/>
</dbReference>
<proteinExistence type="predicted"/>
<accession>H5SCP2</accession>
<dbReference type="SUPFAM" id="SSF53335">
    <property type="entry name" value="S-adenosyl-L-methionine-dependent methyltransferases"/>
    <property type="match status" value="1"/>
</dbReference>
<dbReference type="PANTHER" id="PTHR43861">
    <property type="entry name" value="TRANS-ACONITATE 2-METHYLTRANSFERASE-RELATED"/>
    <property type="match status" value="1"/>
</dbReference>
<reference evidence="2" key="2">
    <citation type="journal article" date="2012" name="PLoS ONE">
        <title>A Deeply Branching Thermophilic Bacterium with an Ancient Acetyl-CoA Pathway Dominates a Subsurface Ecosystem.</title>
        <authorList>
            <person name="Takami H."/>
            <person name="Noguchi H."/>
            <person name="Takaki Y."/>
            <person name="Uchiyama I."/>
            <person name="Toyoda A."/>
            <person name="Nishi S."/>
            <person name="Chee G.-J."/>
            <person name="Arai W."/>
            <person name="Nunoura T."/>
            <person name="Itoh T."/>
            <person name="Hattori M."/>
            <person name="Takai K."/>
        </authorList>
    </citation>
    <scope>NUCLEOTIDE SEQUENCE</scope>
</reference>
<reference evidence="2" key="1">
    <citation type="journal article" date="2005" name="Environ. Microbiol.">
        <title>Genetic and functional properties of uncultivated thermophilic crenarchaeotes from a subsurface gold mine as revealed by analysis of genome fragments.</title>
        <authorList>
            <person name="Nunoura T."/>
            <person name="Hirayama H."/>
            <person name="Takami H."/>
            <person name="Oida H."/>
            <person name="Nishi S."/>
            <person name="Shimamura S."/>
            <person name="Suzuki Y."/>
            <person name="Inagaki F."/>
            <person name="Takai K."/>
            <person name="Nealson K.H."/>
            <person name="Horikoshi K."/>
        </authorList>
    </citation>
    <scope>NUCLEOTIDE SEQUENCE</scope>
</reference>
<dbReference type="InterPro" id="IPR029063">
    <property type="entry name" value="SAM-dependent_MTases_sf"/>
</dbReference>
<dbReference type="Pfam" id="PF13489">
    <property type="entry name" value="Methyltransf_23"/>
    <property type="match status" value="1"/>
</dbReference>
<keyword evidence="2" id="KW-0808">Transferase</keyword>
<evidence type="ECO:0000313" key="2">
    <source>
        <dbReference type="EMBL" id="BAL53928.1"/>
    </source>
</evidence>
<sequence>MIGDRRQTADDRRQTIDHERWGADRRPSPLAPRPYDEEKVNRLLRNEADIAFKRRVKTVLEFLDLQDDDVVLDAGCGRGFFLNYLRRMSGCDLTGIELDFPLFEIAKRELAGLNIKLVNGNITHLPFPDNAFNKIVMSEVLEHIPDDAEALRQVYRVLKPGGILALTVPNQHYPFWWDPVNKTLETLFHTHIAQGVFAGIWANHVRLYTRESLRQVIESAGFQIEQLRQFTHYCFPFHHNIVYGFGKPLLEGGHLPRRLANAADRFRFEENSGSLWNPINLGLAVFNWIDRYNRMDEPPDRTALILAVKAIKPTRTR</sequence>
<feature type="compositionally biased region" description="Basic and acidic residues" evidence="1">
    <location>
        <begin position="1"/>
        <end position="27"/>
    </location>
</feature>
<dbReference type="GO" id="GO:0008168">
    <property type="term" value="F:methyltransferase activity"/>
    <property type="evidence" value="ECO:0007669"/>
    <property type="project" value="UniProtKB-KW"/>
</dbReference>
<evidence type="ECO:0000256" key="1">
    <source>
        <dbReference type="SAM" id="MobiDB-lite"/>
    </source>
</evidence>
<feature type="region of interest" description="Disordered" evidence="1">
    <location>
        <begin position="1"/>
        <end position="34"/>
    </location>
</feature>